<dbReference type="InterPro" id="IPR020449">
    <property type="entry name" value="Tscrpt_reg_AraC-type_HTH"/>
</dbReference>
<reference evidence="6" key="1">
    <citation type="submission" date="2018-12" db="EMBL/GenBank/DDBJ databases">
        <title>Genome sequence of Peanibacillus sp.</title>
        <authorList>
            <person name="Subramani G."/>
            <person name="Srinivasan S."/>
            <person name="Kim M.K."/>
        </authorList>
    </citation>
    <scope>NUCLEOTIDE SEQUENCE [LARGE SCALE GENOMIC DNA]</scope>
    <source>
        <strain evidence="6">18JY67-1</strain>
    </source>
</reference>
<keyword evidence="2" id="KW-0238">DNA-binding</keyword>
<dbReference type="InterPro" id="IPR037923">
    <property type="entry name" value="HTH-like"/>
</dbReference>
<keyword evidence="6" id="KW-1185">Reference proteome</keyword>
<gene>
    <name evidence="5" type="ORF">EJC50_28045</name>
</gene>
<dbReference type="GO" id="GO:0043565">
    <property type="term" value="F:sequence-specific DNA binding"/>
    <property type="evidence" value="ECO:0007669"/>
    <property type="project" value="InterPro"/>
</dbReference>
<dbReference type="GO" id="GO:0003700">
    <property type="term" value="F:DNA-binding transcription factor activity"/>
    <property type="evidence" value="ECO:0007669"/>
    <property type="project" value="InterPro"/>
</dbReference>
<dbReference type="PANTHER" id="PTHR43280:SF28">
    <property type="entry name" value="HTH-TYPE TRANSCRIPTIONAL ACTIVATOR RHAS"/>
    <property type="match status" value="1"/>
</dbReference>
<dbReference type="KEGG" id="palb:EJC50_28045"/>
<protein>
    <submittedName>
        <fullName evidence="5">AraC family transcriptional regulator</fullName>
    </submittedName>
</protein>
<dbReference type="InterPro" id="IPR018062">
    <property type="entry name" value="HTH_AraC-typ_CS"/>
</dbReference>
<evidence type="ECO:0000259" key="4">
    <source>
        <dbReference type="PROSITE" id="PS01124"/>
    </source>
</evidence>
<dbReference type="SMART" id="SM00342">
    <property type="entry name" value="HTH_ARAC"/>
    <property type="match status" value="1"/>
</dbReference>
<dbReference type="OrthoDB" id="337756at2"/>
<dbReference type="Gene3D" id="1.10.10.60">
    <property type="entry name" value="Homeodomain-like"/>
    <property type="match status" value="2"/>
</dbReference>
<keyword evidence="3" id="KW-0804">Transcription</keyword>
<dbReference type="PANTHER" id="PTHR43280">
    <property type="entry name" value="ARAC-FAMILY TRANSCRIPTIONAL REGULATOR"/>
    <property type="match status" value="1"/>
</dbReference>
<dbReference type="PROSITE" id="PS00041">
    <property type="entry name" value="HTH_ARAC_FAMILY_1"/>
    <property type="match status" value="1"/>
</dbReference>
<name>A0A3Q8X910_9BACL</name>
<dbReference type="EMBL" id="CP034437">
    <property type="protein sequence ID" value="AZN43123.1"/>
    <property type="molecule type" value="Genomic_DNA"/>
</dbReference>
<organism evidence="5 6">
    <name type="scientific">Paenibacillus albus</name>
    <dbReference type="NCBI Taxonomy" id="2495582"/>
    <lineage>
        <taxon>Bacteria</taxon>
        <taxon>Bacillati</taxon>
        <taxon>Bacillota</taxon>
        <taxon>Bacilli</taxon>
        <taxon>Bacillales</taxon>
        <taxon>Paenibacillaceae</taxon>
        <taxon>Paenibacillus</taxon>
    </lineage>
</organism>
<evidence type="ECO:0000256" key="3">
    <source>
        <dbReference type="ARBA" id="ARBA00023163"/>
    </source>
</evidence>
<dbReference type="InterPro" id="IPR013096">
    <property type="entry name" value="Cupin_2"/>
</dbReference>
<evidence type="ECO:0000313" key="5">
    <source>
        <dbReference type="EMBL" id="AZN43123.1"/>
    </source>
</evidence>
<accession>A0A3Q8X910</accession>
<dbReference type="Proteomes" id="UP000272528">
    <property type="component" value="Chromosome"/>
</dbReference>
<keyword evidence="1" id="KW-0805">Transcription regulation</keyword>
<dbReference type="PRINTS" id="PR00032">
    <property type="entry name" value="HTHARAC"/>
</dbReference>
<dbReference type="SUPFAM" id="SSF46689">
    <property type="entry name" value="Homeodomain-like"/>
    <property type="match status" value="2"/>
</dbReference>
<dbReference type="InterPro" id="IPR009057">
    <property type="entry name" value="Homeodomain-like_sf"/>
</dbReference>
<feature type="domain" description="HTH araC/xylS-type" evidence="4">
    <location>
        <begin position="190"/>
        <end position="288"/>
    </location>
</feature>
<evidence type="ECO:0000256" key="1">
    <source>
        <dbReference type="ARBA" id="ARBA00023015"/>
    </source>
</evidence>
<dbReference type="AlphaFoldDB" id="A0A3Q8X910"/>
<evidence type="ECO:0000256" key="2">
    <source>
        <dbReference type="ARBA" id="ARBA00023125"/>
    </source>
</evidence>
<sequence length="289" mass="33550">MTANHSRNSIWQHFGSTPELPEIEYIVHADLKTASPLVTHSHEGFFEFVYIEKGKATWEVDGELYETKAGDVFCTKPYEPHSGRYNVIEPCRFWAIILQAPYISERGSARRWMELRQADIELIHDRLNLLPRVISVGSKPMTPFHQLSEAFRQSDLLTSLAGRVAVMDFLLILLQSEKLPSKDNSMDKMATLTKELEQQLDRVPTIAEMARMLGFSVQYFHQLFQKYTHLTPRAYMERLRVKEACRRLTESDATITQIALELGFATSQHFATVFRRHIGKTPTQWRKYR</sequence>
<dbReference type="InterPro" id="IPR014710">
    <property type="entry name" value="RmlC-like_jellyroll"/>
</dbReference>
<proteinExistence type="predicted"/>
<evidence type="ECO:0000313" key="6">
    <source>
        <dbReference type="Proteomes" id="UP000272528"/>
    </source>
</evidence>
<dbReference type="PROSITE" id="PS01124">
    <property type="entry name" value="HTH_ARAC_FAMILY_2"/>
    <property type="match status" value="1"/>
</dbReference>
<dbReference type="Pfam" id="PF12833">
    <property type="entry name" value="HTH_18"/>
    <property type="match status" value="1"/>
</dbReference>
<dbReference type="SUPFAM" id="SSF51215">
    <property type="entry name" value="Regulatory protein AraC"/>
    <property type="match status" value="1"/>
</dbReference>
<dbReference type="InterPro" id="IPR018060">
    <property type="entry name" value="HTH_AraC"/>
</dbReference>
<dbReference type="Gene3D" id="2.60.120.10">
    <property type="entry name" value="Jelly Rolls"/>
    <property type="match status" value="1"/>
</dbReference>
<dbReference type="Pfam" id="PF07883">
    <property type="entry name" value="Cupin_2"/>
    <property type="match status" value="1"/>
</dbReference>